<protein>
    <submittedName>
        <fullName evidence="1">RNA-binding protein</fullName>
    </submittedName>
</protein>
<organism evidence="1 2">
    <name type="scientific">Vibrio mytili</name>
    <dbReference type="NCBI Taxonomy" id="50718"/>
    <lineage>
        <taxon>Bacteria</taxon>
        <taxon>Pseudomonadati</taxon>
        <taxon>Pseudomonadota</taxon>
        <taxon>Gammaproteobacteria</taxon>
        <taxon>Vibrionales</taxon>
        <taxon>Vibrionaceae</taxon>
        <taxon>Vibrio</taxon>
    </lineage>
</organism>
<dbReference type="AlphaFoldDB" id="A0A0C3IBK9"/>
<comment type="caution">
    <text evidence="1">The sequence shown here is derived from an EMBL/GenBank/DDBJ whole genome shotgun (WGS) entry which is preliminary data.</text>
</comment>
<dbReference type="Proteomes" id="UP000031977">
    <property type="component" value="Unassembled WGS sequence"/>
</dbReference>
<sequence length="91" mass="10897">MKVLHLPVKALYFRQMQTGEKKYEYRLQTDYWRKRLEGREYDEVHIKLGYPKSGDTEKILVRPWKGFEEMVITHPHFGNAPVSVFAIKVNE</sequence>
<dbReference type="STRING" id="50718.SU60_06200"/>
<proteinExistence type="predicted"/>
<evidence type="ECO:0000313" key="2">
    <source>
        <dbReference type="Proteomes" id="UP000031977"/>
    </source>
</evidence>
<dbReference type="RefSeq" id="WP_041154762.1">
    <property type="nucleotide sequence ID" value="NZ_CBCRVP010000007.1"/>
</dbReference>
<keyword evidence="2" id="KW-1185">Reference proteome</keyword>
<reference evidence="1 2" key="1">
    <citation type="submission" date="2015-01" db="EMBL/GenBank/DDBJ databases">
        <title>Draft genome of Vibrio mytili type strain CAIM 528.</title>
        <authorList>
            <person name="Gonzalez-Castillo A."/>
            <person name="Gomez-Gil B."/>
            <person name="Enciso-Ibarra J."/>
        </authorList>
    </citation>
    <scope>NUCLEOTIDE SEQUENCE [LARGE SCALE GENOMIC DNA]</scope>
    <source>
        <strain evidence="1 2">CAIM 528</strain>
    </source>
</reference>
<dbReference type="OrthoDB" id="9133299at2"/>
<accession>A0A0C3IBK9</accession>
<gene>
    <name evidence="1" type="ORF">SU60_06200</name>
</gene>
<evidence type="ECO:0000313" key="1">
    <source>
        <dbReference type="EMBL" id="KIN11662.1"/>
    </source>
</evidence>
<dbReference type="EMBL" id="JXOK01000015">
    <property type="protein sequence ID" value="KIN11662.1"/>
    <property type="molecule type" value="Genomic_DNA"/>
</dbReference>
<name>A0A0C3IBK9_9VIBR</name>